<reference evidence="9 10" key="1">
    <citation type="submission" date="2019-09" db="EMBL/GenBank/DDBJ databases">
        <title>Bird 10,000 Genomes (B10K) Project - Family phase.</title>
        <authorList>
            <person name="Zhang G."/>
        </authorList>
    </citation>
    <scope>NUCLEOTIDE SEQUENCE [LARGE SCALE GENOMIC DNA]</scope>
    <source>
        <strain evidence="9">OUT-0003</strain>
        <tissue evidence="9">Muscle</tissue>
    </source>
</reference>
<evidence type="ECO:0000256" key="3">
    <source>
        <dbReference type="ARBA" id="ARBA00022490"/>
    </source>
</evidence>
<gene>
    <name evidence="9" type="primary">Hps5</name>
    <name evidence="9" type="ORF">ALCTOR_R07678</name>
</gene>
<dbReference type="InterPro" id="IPR036322">
    <property type="entry name" value="WD40_repeat_dom_sf"/>
</dbReference>
<dbReference type="PANTHER" id="PTHR23287">
    <property type="entry name" value="RUBY-EYE2-LIKE PROTEIN"/>
    <property type="match status" value="1"/>
</dbReference>
<dbReference type="InterPro" id="IPR015943">
    <property type="entry name" value="WD40/YVTN_repeat-like_dom_sf"/>
</dbReference>
<keyword evidence="10" id="KW-1185">Reference proteome</keyword>
<comment type="similarity">
    <text evidence="2">Belongs to the HPS5 family.</text>
</comment>
<keyword evidence="3" id="KW-0963">Cytoplasm</keyword>
<evidence type="ECO:0000256" key="5">
    <source>
        <dbReference type="ARBA" id="ARBA00057536"/>
    </source>
</evidence>
<dbReference type="SUPFAM" id="SSF50978">
    <property type="entry name" value="WD40 repeat-like"/>
    <property type="match status" value="1"/>
</dbReference>
<dbReference type="GO" id="GO:0005829">
    <property type="term" value="C:cytosol"/>
    <property type="evidence" value="ECO:0007669"/>
    <property type="project" value="UniProtKB-SubCell"/>
</dbReference>
<evidence type="ECO:0000313" key="10">
    <source>
        <dbReference type="Proteomes" id="UP000536033"/>
    </source>
</evidence>
<name>A0A7K6YYM3_ALCTO</name>
<evidence type="ECO:0000256" key="6">
    <source>
        <dbReference type="ARBA" id="ARBA00069588"/>
    </source>
</evidence>
<dbReference type="InterPro" id="IPR056499">
    <property type="entry name" value="Beta-prop_HPS5-like"/>
</dbReference>
<protein>
    <recommendedName>
        <fullName evidence="6">BLOC-2 complex member HPS5</fullName>
    </recommendedName>
</protein>
<feature type="domain" description="HPS5 TPR" evidence="8">
    <location>
        <begin position="724"/>
        <end position="1109"/>
    </location>
</feature>
<dbReference type="Pfam" id="PF23758">
    <property type="entry name" value="TPR_HPS5"/>
    <property type="match status" value="1"/>
</dbReference>
<comment type="function">
    <text evidence="5">May regulate the synthesis and function of lysosomes and of highly specialized organelles, such as melanosomes and platelet dense granules. Regulates intracellular vesicular trafficking in fibroblasts. May be involved in the regulation of general functions of integrins.</text>
</comment>
<organism evidence="9 10">
    <name type="scientific">Alca torda</name>
    <name type="common">Razorbill</name>
    <dbReference type="NCBI Taxonomy" id="28689"/>
    <lineage>
        <taxon>Eukaryota</taxon>
        <taxon>Metazoa</taxon>
        <taxon>Chordata</taxon>
        <taxon>Craniata</taxon>
        <taxon>Vertebrata</taxon>
        <taxon>Euteleostomi</taxon>
        <taxon>Archelosauria</taxon>
        <taxon>Archosauria</taxon>
        <taxon>Dinosauria</taxon>
        <taxon>Saurischia</taxon>
        <taxon>Theropoda</taxon>
        <taxon>Coelurosauria</taxon>
        <taxon>Aves</taxon>
        <taxon>Neognathae</taxon>
        <taxon>Neoaves</taxon>
        <taxon>Charadriiformes</taxon>
        <taxon>Alcidae</taxon>
        <taxon>Alca</taxon>
    </lineage>
</organism>
<evidence type="ECO:0000259" key="8">
    <source>
        <dbReference type="Pfam" id="PF23758"/>
    </source>
</evidence>
<comment type="caution">
    <text evidence="9">The sequence shown here is derived from an EMBL/GenBank/DDBJ whole genome shotgun (WGS) entry which is preliminary data.</text>
</comment>
<dbReference type="PANTHER" id="PTHR23287:SF18">
    <property type="entry name" value="BLOC-2 COMPLEX MEMBER HPS5"/>
    <property type="match status" value="1"/>
</dbReference>
<evidence type="ECO:0000313" key="9">
    <source>
        <dbReference type="EMBL" id="NWX76531.1"/>
    </source>
</evidence>
<accession>A0A7K6YYM3</accession>
<evidence type="ECO:0000256" key="1">
    <source>
        <dbReference type="ARBA" id="ARBA00004514"/>
    </source>
</evidence>
<dbReference type="Gene3D" id="2.130.10.10">
    <property type="entry name" value="YVTN repeat-like/Quinoprotein amine dehydrogenase"/>
    <property type="match status" value="1"/>
</dbReference>
<dbReference type="GO" id="GO:0048066">
    <property type="term" value="P:developmental pigmentation"/>
    <property type="evidence" value="ECO:0007669"/>
    <property type="project" value="TreeGrafter"/>
</dbReference>
<proteinExistence type="inferred from homology"/>
<evidence type="ECO:0000256" key="4">
    <source>
        <dbReference type="ARBA" id="ARBA00022553"/>
    </source>
</evidence>
<evidence type="ECO:0000256" key="2">
    <source>
        <dbReference type="ARBA" id="ARBA00010697"/>
    </source>
</evidence>
<dbReference type="Pfam" id="PF23756">
    <property type="entry name" value="Beta-prop_HPS5"/>
    <property type="match status" value="1"/>
</dbReference>
<dbReference type="EMBL" id="VZSD01012196">
    <property type="protein sequence ID" value="NWX76531.1"/>
    <property type="molecule type" value="Genomic_DNA"/>
</dbReference>
<keyword evidence="4" id="KW-0597">Phosphoprotein</keyword>
<feature type="non-terminal residue" evidence="9">
    <location>
        <position position="1"/>
    </location>
</feature>
<feature type="domain" description="HPS5-like beta-propeller" evidence="7">
    <location>
        <begin position="15"/>
        <end position="350"/>
    </location>
</feature>
<sequence>MASVPIIPDSYNHVLAEFECLDPLLSALRLDSSRLKCTCIAVSKRWLALGSSGGGLNLIQKDGWKQRLFLTHKEGAISRVACCLHDEDYVAVATSQGLVVVWELNQERRGKPERIYVSSEHKGRKVTALCWDTAALRVFVGDHVGKVSAIKINTSKQGKAAATFVMFPVQIITTVDSRVVQLDYLDGRLLISSLTRTYLCDTERQVIEKFWKIGNKERDGEFGACFFPVGKNSGNQQPLIYCARPGSRMWEVNFDGEVQSTHQFKQLLSSPPLPVVTLRLDPRYTSSSCSPQSLSFPKLLYLAEHCVMTWTERGIYIFLPQSVQVLLWSEVKDIQDVAVYKSELFCLHTNGKVAHLSLLLVDRCIERLIRRGFWTLAARVCCLFQNSIISCRARKYLPLDKLEHLKSQLDASTQQDLITQMEELILKLEPLDSACSSRRSSISSHESFSVLDSGIYRVISRRGSQSDEDSCSLHSQTFSEDERLKEFPAHQEDEQVELDNVSHASVTVEADRNETFLPFSIPLSFRSPSPLVSLQAVKESVSSFVRKTTEKIGTLHISPDTRGRQEAKDDEPLQELTVNLAASPQEEKELEPQTCQLPEEDHLKDLNAATAEAIAKLQDPLVLLEPQCMRRVLQEWLIYLEEKFGSKEHSASSIKKSKTVCVEEERAVLEENPQLDQTDGDPADEEQSSILKDCSEKENTDDTCVSKNMCENSTDLKGPLDSCFQVSPPCVIEPDVQKDLVELTTLCFELRVFSCGNGEAEESSDGSLPLAASWTLACRFMRSYFFLLDLKRVKQCIITMYATSPNVWETYIAGLKELTCHSPVALAMESEDMLKILKQLHDLGPWDDSPLLLVHAQRLYEKFGETALRPLIKFHPSILPSDIKQLCRNDPAHFLAYLDSLVKSKPEDKRSSLLRSLLQPESVRLDWLCLAVSHDAPQRANTVDAEGNPRPRSHLFTWGYSQLILLLIKLPADFVTKEKMADICKAHGFWPGYLFLCLELDRRIEAFTNIAHLDDLSLLNGEDGSIPETIEEWKFLLRLAQNHSTTFHHHGPQNGKAVSNGSPSCPDCITVENVALLLAKAVGPNRALPLLQECGLTLELSERFTDVCEILRIAEKRQRALIQSMLERCDRFLWSQQA</sequence>
<feature type="non-terminal residue" evidence="9">
    <location>
        <position position="1138"/>
    </location>
</feature>
<dbReference type="InterPro" id="IPR056445">
    <property type="entry name" value="TPR_HPS5"/>
</dbReference>
<dbReference type="AlphaFoldDB" id="A0A7K6YYM3"/>
<dbReference type="Proteomes" id="UP000536033">
    <property type="component" value="Unassembled WGS sequence"/>
</dbReference>
<dbReference type="PIRSF" id="PIRSF037475">
    <property type="entry name" value="BLOC-2_complex_Hps5"/>
    <property type="match status" value="1"/>
</dbReference>
<comment type="subcellular location">
    <subcellularLocation>
        <location evidence="1">Cytoplasm</location>
        <location evidence="1">Cytosol</location>
    </subcellularLocation>
</comment>
<dbReference type="FunFam" id="2.130.10.10:FF:000358">
    <property type="entry name" value="Hermansky-Pudlak syndrome 5 protein homolog"/>
    <property type="match status" value="1"/>
</dbReference>
<evidence type="ECO:0000259" key="7">
    <source>
        <dbReference type="Pfam" id="PF23756"/>
    </source>
</evidence>
<dbReference type="InterPro" id="IPR035431">
    <property type="entry name" value="HPS5"/>
</dbReference>